<protein>
    <submittedName>
        <fullName evidence="2">Uncharacterized protein</fullName>
    </submittedName>
</protein>
<evidence type="ECO:0000313" key="3">
    <source>
        <dbReference type="Proteomes" id="UP000827092"/>
    </source>
</evidence>
<dbReference type="EMBL" id="JAFNEN010000307">
    <property type="protein sequence ID" value="KAG8186266.1"/>
    <property type="molecule type" value="Genomic_DNA"/>
</dbReference>
<reference evidence="2 3" key="1">
    <citation type="journal article" date="2022" name="Nat. Ecol. Evol.">
        <title>A masculinizing supergene underlies an exaggerated male reproductive morph in a spider.</title>
        <authorList>
            <person name="Hendrickx F."/>
            <person name="De Corte Z."/>
            <person name="Sonet G."/>
            <person name="Van Belleghem S.M."/>
            <person name="Kostlbacher S."/>
            <person name="Vangestel C."/>
        </authorList>
    </citation>
    <scope>NUCLEOTIDE SEQUENCE [LARGE SCALE GENOMIC DNA]</scope>
    <source>
        <strain evidence="2">W744_W776</strain>
    </source>
</reference>
<name>A0AAV6URT5_9ARAC</name>
<feature type="compositionally biased region" description="Basic and acidic residues" evidence="1">
    <location>
        <begin position="44"/>
        <end position="63"/>
    </location>
</feature>
<comment type="caution">
    <text evidence="2">The sequence shown here is derived from an EMBL/GenBank/DDBJ whole genome shotgun (WGS) entry which is preliminary data.</text>
</comment>
<dbReference type="AlphaFoldDB" id="A0AAV6URT5"/>
<dbReference type="Proteomes" id="UP000827092">
    <property type="component" value="Unassembled WGS sequence"/>
</dbReference>
<evidence type="ECO:0000313" key="2">
    <source>
        <dbReference type="EMBL" id="KAG8186266.1"/>
    </source>
</evidence>
<keyword evidence="3" id="KW-1185">Reference proteome</keyword>
<accession>A0AAV6URT5</accession>
<organism evidence="2 3">
    <name type="scientific">Oedothorax gibbosus</name>
    <dbReference type="NCBI Taxonomy" id="931172"/>
    <lineage>
        <taxon>Eukaryota</taxon>
        <taxon>Metazoa</taxon>
        <taxon>Ecdysozoa</taxon>
        <taxon>Arthropoda</taxon>
        <taxon>Chelicerata</taxon>
        <taxon>Arachnida</taxon>
        <taxon>Araneae</taxon>
        <taxon>Araneomorphae</taxon>
        <taxon>Entelegynae</taxon>
        <taxon>Araneoidea</taxon>
        <taxon>Linyphiidae</taxon>
        <taxon>Erigoninae</taxon>
        <taxon>Oedothorax</taxon>
    </lineage>
</organism>
<evidence type="ECO:0000256" key="1">
    <source>
        <dbReference type="SAM" id="MobiDB-lite"/>
    </source>
</evidence>
<proteinExistence type="predicted"/>
<sequence length="76" mass="9147">MEQVNKESEKEMMIIILVPLVIRDRFTPFPTSPQYHLKYPSTPRADEHQYCQKRPQRLEEKLQRPTLTLPHETYGH</sequence>
<feature type="region of interest" description="Disordered" evidence="1">
    <location>
        <begin position="34"/>
        <end position="76"/>
    </location>
</feature>
<gene>
    <name evidence="2" type="ORF">JTE90_004613</name>
</gene>